<dbReference type="SUPFAM" id="SSF58104">
    <property type="entry name" value="Methyl-accepting chemotaxis protein (MCP) signaling domain"/>
    <property type="match status" value="1"/>
</dbReference>
<accession>A0A0A1UJ78</accession>
<evidence type="ECO:0000313" key="2">
    <source>
        <dbReference type="Proteomes" id="UP000030108"/>
    </source>
</evidence>
<feature type="non-terminal residue" evidence="1">
    <location>
        <position position="464"/>
    </location>
</feature>
<name>A0A0A1UJ78_9AGAM</name>
<dbReference type="Gene3D" id="1.10.287.950">
    <property type="entry name" value="Methyl-accepting chemotaxis protein"/>
    <property type="match status" value="1"/>
</dbReference>
<sequence length="464" mass="51317">MSGYLTNQVLSPPDLPPYLESVYKLKSIVGEPSDDEVIGIHAVIQVASKVVDVQGMGDPLLLFRLSEHLFNVQMTKYRTKYLQAVFPENTTYTPPALPAHVSNLESITGMPSAEAIIKVQNAIRGYQQFSNVPSMFDPRVNMDLSQHLFDLQMARYTQMANESSTVSPPQESVKPASPIPIVGRAVEVEESLSATNNAGTGATTANPPQTPQSTPFIDIRELLERSNQLADRFNQLFERSNELANRTVQPAEQPNSPTEGFNQALERISQLIEHTCRPAEQSNQLAERFNQLFDRFNQLAEQSHQSAQGANKLLEQIVPSSAADYRSAARNNQPAERLGDILRNINGVLVGIQHAIVRSNKDNKIKALDCLVNDRGETPALSRITEMTIGRLTDRFDDAIHRLPVVINGALQLASTPAPWLGDFLCFYGIGDHLRKDACSPTLEEGKEKEARELLSKYLSSCLG</sequence>
<dbReference type="AlphaFoldDB" id="A0A0A1UJ78"/>
<dbReference type="EMBL" id="JATN01000321">
    <property type="protein sequence ID" value="EUC58466.1"/>
    <property type="molecule type" value="Genomic_DNA"/>
</dbReference>
<evidence type="ECO:0000313" key="1">
    <source>
        <dbReference type="EMBL" id="EUC58466.1"/>
    </source>
</evidence>
<proteinExistence type="predicted"/>
<organism evidence="1 2">
    <name type="scientific">Rhizoctonia solani AG-3 Rhs1AP</name>
    <dbReference type="NCBI Taxonomy" id="1086054"/>
    <lineage>
        <taxon>Eukaryota</taxon>
        <taxon>Fungi</taxon>
        <taxon>Dikarya</taxon>
        <taxon>Basidiomycota</taxon>
        <taxon>Agaricomycotina</taxon>
        <taxon>Agaricomycetes</taxon>
        <taxon>Cantharellales</taxon>
        <taxon>Ceratobasidiaceae</taxon>
        <taxon>Rhizoctonia</taxon>
    </lineage>
</organism>
<dbReference type="Proteomes" id="UP000030108">
    <property type="component" value="Unassembled WGS sequence"/>
</dbReference>
<protein>
    <submittedName>
        <fullName evidence="1">Laminin domain protein, putative</fullName>
    </submittedName>
</protein>
<comment type="caution">
    <text evidence="1">The sequence shown here is derived from an EMBL/GenBank/DDBJ whole genome shotgun (WGS) entry which is preliminary data.</text>
</comment>
<reference evidence="2" key="1">
    <citation type="journal article" date="2014" name="Genome Announc.">
        <title>Draft genome sequence of the plant-pathogenic soil fungus Rhizoctonia solani anastomosis group 3 strain Rhs1AP.</title>
        <authorList>
            <person name="Cubeta M.A."/>
            <person name="Thomas E."/>
            <person name="Dean R.A."/>
            <person name="Jabaji S."/>
            <person name="Neate S.M."/>
            <person name="Tavantzis S."/>
            <person name="Toda T."/>
            <person name="Vilgalys R."/>
            <person name="Bharathan N."/>
            <person name="Fedorova-Abrams N."/>
            <person name="Pakala S.B."/>
            <person name="Pakala S.M."/>
            <person name="Zafar N."/>
            <person name="Joardar V."/>
            <person name="Losada L."/>
            <person name="Nierman W.C."/>
        </authorList>
    </citation>
    <scope>NUCLEOTIDE SEQUENCE [LARGE SCALE GENOMIC DNA]</scope>
    <source>
        <strain evidence="2">AG-3</strain>
    </source>
</reference>
<dbReference type="OrthoDB" id="3156967at2759"/>
<gene>
    <name evidence="1" type="ORF">RSOL_256210</name>
</gene>